<dbReference type="InterPro" id="IPR007515">
    <property type="entry name" value="Mss4"/>
</dbReference>
<dbReference type="InterPro" id="IPR011323">
    <property type="entry name" value="Mss4/transl-control_tumour"/>
</dbReference>
<dbReference type="GO" id="GO:0005085">
    <property type="term" value="F:guanyl-nucleotide exchange factor activity"/>
    <property type="evidence" value="ECO:0007669"/>
    <property type="project" value="UniProtKB-KW"/>
</dbReference>
<feature type="region of interest" description="Disordered" evidence="4">
    <location>
        <begin position="17"/>
        <end position="39"/>
    </location>
</feature>
<evidence type="ECO:0000256" key="2">
    <source>
        <dbReference type="ARBA" id="ARBA00022658"/>
    </source>
</evidence>
<dbReference type="GO" id="GO:0016020">
    <property type="term" value="C:membrane"/>
    <property type="evidence" value="ECO:0007669"/>
    <property type="project" value="TreeGrafter"/>
</dbReference>
<dbReference type="EMBL" id="JANVFS010000013">
    <property type="protein sequence ID" value="KAJ4483043.1"/>
    <property type="molecule type" value="Genomic_DNA"/>
</dbReference>
<sequence length="172" mass="18800">MASDNLSQSLPPVGLWEALQGSSSKPRPNPHPLSSFEHGIIDVSESADGEKINKYDLLCPRAECGSVILKRGAAALKEREKPSDIPTHPLLPQLPSASEFTQWWLITPDPMQFENVGFSRPVESLSLSPSGRKLKLLICAECDLGPLGWSEEGGSEFWLVCSRVGYRSDGQL</sequence>
<keyword evidence="2" id="KW-0344">Guanine-nucleotide releasing factor</keyword>
<evidence type="ECO:0000256" key="4">
    <source>
        <dbReference type="SAM" id="MobiDB-lite"/>
    </source>
</evidence>
<dbReference type="PROSITE" id="PS51796">
    <property type="entry name" value="MSS4"/>
    <property type="match status" value="1"/>
</dbReference>
<dbReference type="InterPro" id="IPR011057">
    <property type="entry name" value="Mss4-like_sf"/>
</dbReference>
<dbReference type="GO" id="GO:0005829">
    <property type="term" value="C:cytosol"/>
    <property type="evidence" value="ECO:0007669"/>
    <property type="project" value="TreeGrafter"/>
</dbReference>
<keyword evidence="1" id="KW-0813">Transport</keyword>
<organism evidence="5 6">
    <name type="scientific">Lentinula lateritia</name>
    <dbReference type="NCBI Taxonomy" id="40482"/>
    <lineage>
        <taxon>Eukaryota</taxon>
        <taxon>Fungi</taxon>
        <taxon>Dikarya</taxon>
        <taxon>Basidiomycota</taxon>
        <taxon>Agaricomycotina</taxon>
        <taxon>Agaricomycetes</taxon>
        <taxon>Agaricomycetidae</taxon>
        <taxon>Agaricales</taxon>
        <taxon>Marasmiineae</taxon>
        <taxon>Omphalotaceae</taxon>
        <taxon>Lentinula</taxon>
    </lineage>
</organism>
<evidence type="ECO:0000313" key="5">
    <source>
        <dbReference type="EMBL" id="KAJ4483043.1"/>
    </source>
</evidence>
<dbReference type="GO" id="GO:0008270">
    <property type="term" value="F:zinc ion binding"/>
    <property type="evidence" value="ECO:0007669"/>
    <property type="project" value="TreeGrafter"/>
</dbReference>
<dbReference type="GO" id="GO:0006892">
    <property type="term" value="P:post-Golgi vesicle-mediated transport"/>
    <property type="evidence" value="ECO:0007669"/>
    <property type="project" value="TreeGrafter"/>
</dbReference>
<dbReference type="Pfam" id="PF04421">
    <property type="entry name" value="Mss4"/>
    <property type="match status" value="1"/>
</dbReference>
<evidence type="ECO:0000256" key="3">
    <source>
        <dbReference type="ARBA" id="ARBA00022927"/>
    </source>
</evidence>
<dbReference type="SUPFAM" id="SSF51316">
    <property type="entry name" value="Mss4-like"/>
    <property type="match status" value="1"/>
</dbReference>
<dbReference type="AlphaFoldDB" id="A0A9W9AJB2"/>
<dbReference type="Proteomes" id="UP001150238">
    <property type="component" value="Unassembled WGS sequence"/>
</dbReference>
<comment type="caution">
    <text evidence="5">The sequence shown here is derived from an EMBL/GenBank/DDBJ whole genome shotgun (WGS) entry which is preliminary data.</text>
</comment>
<dbReference type="GO" id="GO:0007264">
    <property type="term" value="P:small GTPase-mediated signal transduction"/>
    <property type="evidence" value="ECO:0007669"/>
    <property type="project" value="InterPro"/>
</dbReference>
<reference evidence="5" key="1">
    <citation type="submission" date="2022-08" db="EMBL/GenBank/DDBJ databases">
        <authorList>
            <consortium name="DOE Joint Genome Institute"/>
            <person name="Min B."/>
            <person name="Riley R."/>
            <person name="Sierra-Patev S."/>
            <person name="Naranjo-Ortiz M."/>
            <person name="Looney B."/>
            <person name="Konkel Z."/>
            <person name="Slot J.C."/>
            <person name="Sakamoto Y."/>
            <person name="Steenwyk J.L."/>
            <person name="Rokas A."/>
            <person name="Carro J."/>
            <person name="Camarero S."/>
            <person name="Ferreira P."/>
            <person name="Molpeceres G."/>
            <person name="Ruiz-Duenas F.J."/>
            <person name="Serrano A."/>
            <person name="Henrissat B."/>
            <person name="Drula E."/>
            <person name="Hughes K.W."/>
            <person name="Mata J.L."/>
            <person name="Ishikawa N.K."/>
            <person name="Vargas-Isla R."/>
            <person name="Ushijima S."/>
            <person name="Smith C.A."/>
            <person name="Ahrendt S."/>
            <person name="Andreopoulos W."/>
            <person name="He G."/>
            <person name="Labutti K."/>
            <person name="Lipzen A."/>
            <person name="Ng V."/>
            <person name="Sandor L."/>
            <person name="Barry K."/>
            <person name="Martinez A.T."/>
            <person name="Xiao Y."/>
            <person name="Gibbons J.G."/>
            <person name="Terashima K."/>
            <person name="Hibbett D.S."/>
            <person name="Grigoriev I.V."/>
        </authorList>
    </citation>
    <scope>NUCLEOTIDE SEQUENCE</scope>
    <source>
        <strain evidence="5">Sp2 HRB7682 ss15</strain>
    </source>
</reference>
<dbReference type="PANTHER" id="PTHR13276:SF0">
    <property type="entry name" value="GUANINE NUCLEOTIDE EXCHANGE FACTOR MSS4"/>
    <property type="match status" value="1"/>
</dbReference>
<evidence type="ECO:0000313" key="6">
    <source>
        <dbReference type="Proteomes" id="UP001150238"/>
    </source>
</evidence>
<reference evidence="5" key="2">
    <citation type="journal article" date="2023" name="Proc. Natl. Acad. Sci. U.S.A.">
        <title>A global phylogenomic analysis of the shiitake genus Lentinula.</title>
        <authorList>
            <person name="Sierra-Patev S."/>
            <person name="Min B."/>
            <person name="Naranjo-Ortiz M."/>
            <person name="Looney B."/>
            <person name="Konkel Z."/>
            <person name="Slot J.C."/>
            <person name="Sakamoto Y."/>
            <person name="Steenwyk J.L."/>
            <person name="Rokas A."/>
            <person name="Carro J."/>
            <person name="Camarero S."/>
            <person name="Ferreira P."/>
            <person name="Molpeceres G."/>
            <person name="Ruiz-Duenas F.J."/>
            <person name="Serrano A."/>
            <person name="Henrissat B."/>
            <person name="Drula E."/>
            <person name="Hughes K.W."/>
            <person name="Mata J.L."/>
            <person name="Ishikawa N.K."/>
            <person name="Vargas-Isla R."/>
            <person name="Ushijima S."/>
            <person name="Smith C.A."/>
            <person name="Donoghue J."/>
            <person name="Ahrendt S."/>
            <person name="Andreopoulos W."/>
            <person name="He G."/>
            <person name="LaButti K."/>
            <person name="Lipzen A."/>
            <person name="Ng V."/>
            <person name="Riley R."/>
            <person name="Sandor L."/>
            <person name="Barry K."/>
            <person name="Martinez A.T."/>
            <person name="Xiao Y."/>
            <person name="Gibbons J.G."/>
            <person name="Terashima K."/>
            <person name="Grigoriev I.V."/>
            <person name="Hibbett D."/>
        </authorList>
    </citation>
    <scope>NUCLEOTIDE SEQUENCE</scope>
    <source>
        <strain evidence="5">Sp2 HRB7682 ss15</strain>
    </source>
</reference>
<gene>
    <name evidence="5" type="ORF">C8J55DRAFT_426935</name>
</gene>
<keyword evidence="3" id="KW-0653">Protein transport</keyword>
<dbReference type="Gene3D" id="2.170.150.10">
    <property type="entry name" value="Metal Binding Protein, Guanine Nucleotide Exchange Factor, Chain A"/>
    <property type="match status" value="1"/>
</dbReference>
<name>A0A9W9AJB2_9AGAR</name>
<proteinExistence type="predicted"/>
<dbReference type="PANTHER" id="PTHR13276">
    <property type="entry name" value="GUANINE NUCLEOTIDE EXCHANGE FACTOR MSS4"/>
    <property type="match status" value="1"/>
</dbReference>
<accession>A0A9W9AJB2</accession>
<dbReference type="GO" id="GO:0015031">
    <property type="term" value="P:protein transport"/>
    <property type="evidence" value="ECO:0007669"/>
    <property type="project" value="UniProtKB-KW"/>
</dbReference>
<protein>
    <submittedName>
        <fullName evidence="5">Mss4-like protein</fullName>
    </submittedName>
</protein>
<evidence type="ECO:0000256" key="1">
    <source>
        <dbReference type="ARBA" id="ARBA00022448"/>
    </source>
</evidence>